<evidence type="ECO:0000256" key="7">
    <source>
        <dbReference type="ARBA" id="ARBA00023237"/>
    </source>
</evidence>
<dbReference type="GO" id="GO:0015562">
    <property type="term" value="F:efflux transmembrane transporter activity"/>
    <property type="evidence" value="ECO:0007669"/>
    <property type="project" value="InterPro"/>
</dbReference>
<evidence type="ECO:0000256" key="3">
    <source>
        <dbReference type="ARBA" id="ARBA00022448"/>
    </source>
</evidence>
<keyword evidence="11" id="KW-1185">Reference proteome</keyword>
<dbReference type="InterPro" id="IPR051906">
    <property type="entry name" value="TolC-like"/>
</dbReference>
<protein>
    <submittedName>
        <fullName evidence="10">Outer membrane efflux protein BepC</fullName>
    </submittedName>
</protein>
<keyword evidence="3" id="KW-0813">Transport</keyword>
<dbReference type="SUPFAM" id="SSF56954">
    <property type="entry name" value="Outer membrane efflux proteins (OEP)"/>
    <property type="match status" value="1"/>
</dbReference>
<evidence type="ECO:0000256" key="6">
    <source>
        <dbReference type="ARBA" id="ARBA00023136"/>
    </source>
</evidence>
<dbReference type="InterPro" id="IPR010130">
    <property type="entry name" value="T1SS_OMP_TolC"/>
</dbReference>
<evidence type="ECO:0000313" key="11">
    <source>
        <dbReference type="Proteomes" id="UP000054935"/>
    </source>
</evidence>
<name>A0A0N7M0V2_9RHOB</name>
<accession>A0A0N7M0V2</accession>
<dbReference type="Proteomes" id="UP000054935">
    <property type="component" value="Unassembled WGS sequence"/>
</dbReference>
<keyword evidence="5" id="KW-0812">Transmembrane</keyword>
<evidence type="ECO:0000313" key="10">
    <source>
        <dbReference type="EMBL" id="CUH81497.1"/>
    </source>
</evidence>
<proteinExistence type="inferred from homology"/>
<evidence type="ECO:0000256" key="2">
    <source>
        <dbReference type="ARBA" id="ARBA00007613"/>
    </source>
</evidence>
<sequence length="480" mass="50847">MLSRMRAKVVKTAAMGALLVSTAMPVWAETLAEALTSAYMNSGLLEQNRATLRAADEDVAQAFAALRPVLSWQSDIQRTFGTSGGIVTDRSSAAFGQFRIGGSVSNSASFSLLAELVLYRGGRNKLGIDAAKEAVLATRAGLLAIEQQVLFDAASAFMEMRRATETVALRQNNVRVIRQEVRAARDRFDVGEVTRTDVALAEARLAAAQSALAAAEGSLVLAQEEYLATVGHKPGALQSPRSLPKLPASVDAAKAQAVRQHPQMISAQHAVTAAEIGVLIAKGATKPTVSLSGGLNTQEDFDSKSFSRGGSVTLRATGPIYSGGALNSAIRKSRAQRDEERGRLHVVQAEVIQNVGNAYVQLGVARASRASFESQVRAATVAFRGVREEAALGARTTLDVLDAEQELLDARASLISAQVDEAIAAYAVLGALGLLTADALHLNVPKFDPAEYYNLVRKSPASLSKQGRELDRVLKALGKD</sequence>
<dbReference type="Pfam" id="PF02321">
    <property type="entry name" value="OEP"/>
    <property type="match status" value="2"/>
</dbReference>
<comment type="similarity">
    <text evidence="2">Belongs to the outer membrane factor (OMF) (TC 1.B.17) family.</text>
</comment>
<evidence type="ECO:0000256" key="8">
    <source>
        <dbReference type="SAM" id="Coils"/>
    </source>
</evidence>
<dbReference type="Gene3D" id="1.20.1600.10">
    <property type="entry name" value="Outer membrane efflux proteins (OEP)"/>
    <property type="match status" value="1"/>
</dbReference>
<feature type="signal peptide" evidence="9">
    <location>
        <begin position="1"/>
        <end position="28"/>
    </location>
</feature>
<dbReference type="InterPro" id="IPR003423">
    <property type="entry name" value="OMP_efflux"/>
</dbReference>
<keyword evidence="6" id="KW-0472">Membrane</keyword>
<dbReference type="NCBIfam" id="TIGR01844">
    <property type="entry name" value="type_I_sec_TolC"/>
    <property type="match status" value="1"/>
</dbReference>
<organism evidence="10 11">
    <name type="scientific">Tropicibacter naphthalenivorans</name>
    <dbReference type="NCBI Taxonomy" id="441103"/>
    <lineage>
        <taxon>Bacteria</taxon>
        <taxon>Pseudomonadati</taxon>
        <taxon>Pseudomonadota</taxon>
        <taxon>Alphaproteobacteria</taxon>
        <taxon>Rhodobacterales</taxon>
        <taxon>Roseobacteraceae</taxon>
        <taxon>Tropicibacter</taxon>
    </lineage>
</organism>
<dbReference type="GO" id="GO:1990281">
    <property type="term" value="C:efflux pump complex"/>
    <property type="evidence" value="ECO:0007669"/>
    <property type="project" value="TreeGrafter"/>
</dbReference>
<keyword evidence="8" id="KW-0175">Coiled coil</keyword>
<gene>
    <name evidence="10" type="primary">bepC</name>
    <name evidence="10" type="ORF">TRN7648_03499</name>
</gene>
<dbReference type="PANTHER" id="PTHR30026:SF22">
    <property type="entry name" value="OUTER MEMBRANE EFFLUX PROTEIN"/>
    <property type="match status" value="1"/>
</dbReference>
<dbReference type="AlphaFoldDB" id="A0A0N7M0V2"/>
<evidence type="ECO:0000256" key="9">
    <source>
        <dbReference type="SAM" id="SignalP"/>
    </source>
</evidence>
<reference evidence="10 11" key="1">
    <citation type="submission" date="2015-09" db="EMBL/GenBank/DDBJ databases">
        <authorList>
            <consortium name="Swine Surveillance"/>
        </authorList>
    </citation>
    <scope>NUCLEOTIDE SEQUENCE [LARGE SCALE GENOMIC DNA]</scope>
    <source>
        <strain evidence="10 11">CECT 7648</strain>
    </source>
</reference>
<dbReference type="GO" id="GO:0015288">
    <property type="term" value="F:porin activity"/>
    <property type="evidence" value="ECO:0007669"/>
    <property type="project" value="TreeGrafter"/>
</dbReference>
<keyword evidence="7" id="KW-0998">Cell outer membrane</keyword>
<keyword evidence="9" id="KW-0732">Signal</keyword>
<keyword evidence="4" id="KW-1134">Transmembrane beta strand</keyword>
<comment type="subcellular location">
    <subcellularLocation>
        <location evidence="1">Cell outer membrane</location>
    </subcellularLocation>
</comment>
<feature type="chain" id="PRO_5006015758" evidence="9">
    <location>
        <begin position="29"/>
        <end position="480"/>
    </location>
</feature>
<feature type="coiled-coil region" evidence="8">
    <location>
        <begin position="198"/>
        <end position="225"/>
    </location>
</feature>
<dbReference type="STRING" id="441103.TRN7648_03499"/>
<evidence type="ECO:0000256" key="1">
    <source>
        <dbReference type="ARBA" id="ARBA00004442"/>
    </source>
</evidence>
<evidence type="ECO:0000256" key="5">
    <source>
        <dbReference type="ARBA" id="ARBA00022692"/>
    </source>
</evidence>
<evidence type="ECO:0000256" key="4">
    <source>
        <dbReference type="ARBA" id="ARBA00022452"/>
    </source>
</evidence>
<dbReference type="PANTHER" id="PTHR30026">
    <property type="entry name" value="OUTER MEMBRANE PROTEIN TOLC"/>
    <property type="match status" value="1"/>
</dbReference>
<dbReference type="EMBL" id="CYSE01000008">
    <property type="protein sequence ID" value="CUH81497.1"/>
    <property type="molecule type" value="Genomic_DNA"/>
</dbReference>
<dbReference type="GO" id="GO:0009279">
    <property type="term" value="C:cell outer membrane"/>
    <property type="evidence" value="ECO:0007669"/>
    <property type="project" value="UniProtKB-SubCell"/>
</dbReference>